<dbReference type="InterPro" id="IPR036890">
    <property type="entry name" value="HATPase_C_sf"/>
</dbReference>
<keyword evidence="3" id="KW-0597">Phosphoprotein</keyword>
<dbReference type="PANTHER" id="PTHR43304:SF1">
    <property type="entry name" value="PAC DOMAIN-CONTAINING PROTEIN"/>
    <property type="match status" value="1"/>
</dbReference>
<comment type="caution">
    <text evidence="9">The sequence shown here is derived from an EMBL/GenBank/DDBJ whole genome shotgun (WGS) entry which is preliminary data.</text>
</comment>
<dbReference type="InterPro" id="IPR052162">
    <property type="entry name" value="Sensor_kinase/Photoreceptor"/>
</dbReference>
<organism evidence="9 10">
    <name type="scientific">Halobaculum saliterrae</name>
    <dbReference type="NCBI Taxonomy" id="2073113"/>
    <lineage>
        <taxon>Archaea</taxon>
        <taxon>Methanobacteriati</taxon>
        <taxon>Methanobacteriota</taxon>
        <taxon>Stenosarchaea group</taxon>
        <taxon>Halobacteria</taxon>
        <taxon>Halobacteriales</taxon>
        <taxon>Haloferacaceae</taxon>
        <taxon>Halobaculum</taxon>
    </lineage>
</organism>
<feature type="domain" description="PAC" evidence="8">
    <location>
        <begin position="78"/>
        <end position="128"/>
    </location>
</feature>
<dbReference type="PANTHER" id="PTHR43304">
    <property type="entry name" value="PHYTOCHROME-LIKE PROTEIN CPH1"/>
    <property type="match status" value="1"/>
</dbReference>
<dbReference type="InterPro" id="IPR000700">
    <property type="entry name" value="PAS-assoc_C"/>
</dbReference>
<dbReference type="Gene3D" id="3.30.565.10">
    <property type="entry name" value="Histidine kinase-like ATPase, C-terminal domain"/>
    <property type="match status" value="1"/>
</dbReference>
<evidence type="ECO:0000256" key="5">
    <source>
        <dbReference type="ARBA" id="ARBA00022777"/>
    </source>
</evidence>
<evidence type="ECO:0000256" key="3">
    <source>
        <dbReference type="ARBA" id="ARBA00022553"/>
    </source>
</evidence>
<feature type="domain" description="PAS" evidence="7">
    <location>
        <begin position="3"/>
        <end position="73"/>
    </location>
</feature>
<keyword evidence="10" id="KW-1185">Reference proteome</keyword>
<evidence type="ECO:0000256" key="4">
    <source>
        <dbReference type="ARBA" id="ARBA00022679"/>
    </source>
</evidence>
<dbReference type="InterPro" id="IPR000014">
    <property type="entry name" value="PAS"/>
</dbReference>
<dbReference type="SUPFAM" id="SSF55785">
    <property type="entry name" value="PYP-like sensor domain (PAS domain)"/>
    <property type="match status" value="2"/>
</dbReference>
<comment type="catalytic activity">
    <reaction evidence="1">
        <text>ATP + protein L-histidine = ADP + protein N-phospho-L-histidine.</text>
        <dbReference type="EC" id="2.7.13.3"/>
    </reaction>
</comment>
<evidence type="ECO:0000313" key="9">
    <source>
        <dbReference type="EMBL" id="MXR41193.1"/>
    </source>
</evidence>
<dbReference type="AlphaFoldDB" id="A0A6B0SX45"/>
<keyword evidence="4" id="KW-0808">Transferase</keyword>
<reference evidence="9 10" key="1">
    <citation type="submission" date="2019-12" db="EMBL/GenBank/DDBJ databases">
        <title>Isolation and characterization of three novel carbon monoxide-oxidizing members of Halobacteria from salione crusts and soils.</title>
        <authorList>
            <person name="Myers M.R."/>
            <person name="King G.M."/>
        </authorList>
    </citation>
    <scope>NUCLEOTIDE SEQUENCE [LARGE SCALE GENOMIC DNA]</scope>
    <source>
        <strain evidence="9 10">WSA2</strain>
    </source>
</reference>
<feature type="domain" description="Histidine kinase" evidence="6">
    <location>
        <begin position="259"/>
        <end position="464"/>
    </location>
</feature>
<proteinExistence type="predicted"/>
<dbReference type="InterPro" id="IPR001610">
    <property type="entry name" value="PAC"/>
</dbReference>
<dbReference type="InterPro" id="IPR005467">
    <property type="entry name" value="His_kinase_dom"/>
</dbReference>
<dbReference type="SMART" id="SM00086">
    <property type="entry name" value="PAC"/>
    <property type="match status" value="2"/>
</dbReference>
<dbReference type="Pfam" id="PF08448">
    <property type="entry name" value="PAS_4"/>
    <property type="match status" value="1"/>
</dbReference>
<dbReference type="EMBL" id="WUUS01000004">
    <property type="protein sequence ID" value="MXR41193.1"/>
    <property type="molecule type" value="Genomic_DNA"/>
</dbReference>
<dbReference type="SMART" id="SM00091">
    <property type="entry name" value="PAS"/>
    <property type="match status" value="2"/>
</dbReference>
<dbReference type="InterPro" id="IPR003594">
    <property type="entry name" value="HATPase_dom"/>
</dbReference>
<dbReference type="GO" id="GO:0004673">
    <property type="term" value="F:protein histidine kinase activity"/>
    <property type="evidence" value="ECO:0007669"/>
    <property type="project" value="UniProtKB-EC"/>
</dbReference>
<dbReference type="NCBIfam" id="TIGR00229">
    <property type="entry name" value="sensory_box"/>
    <property type="match status" value="2"/>
</dbReference>
<evidence type="ECO:0000256" key="2">
    <source>
        <dbReference type="ARBA" id="ARBA00012438"/>
    </source>
</evidence>
<dbReference type="Gene3D" id="3.30.450.20">
    <property type="entry name" value="PAS domain"/>
    <property type="match status" value="2"/>
</dbReference>
<dbReference type="Pfam" id="PF02518">
    <property type="entry name" value="HATPase_c"/>
    <property type="match status" value="1"/>
</dbReference>
<feature type="domain" description="PAC" evidence="8">
    <location>
        <begin position="204"/>
        <end position="255"/>
    </location>
</feature>
<evidence type="ECO:0000313" key="10">
    <source>
        <dbReference type="Proteomes" id="UP000437065"/>
    </source>
</evidence>
<dbReference type="PROSITE" id="PS50109">
    <property type="entry name" value="HIS_KIN"/>
    <property type="match status" value="1"/>
</dbReference>
<name>A0A6B0SX45_9EURY</name>
<dbReference type="PROSITE" id="PS50112">
    <property type="entry name" value="PAS"/>
    <property type="match status" value="2"/>
</dbReference>
<dbReference type="PROSITE" id="PS50113">
    <property type="entry name" value="PAC"/>
    <property type="match status" value="2"/>
</dbReference>
<dbReference type="InterPro" id="IPR013655">
    <property type="entry name" value="PAS_fold_3"/>
</dbReference>
<dbReference type="CDD" id="cd00130">
    <property type="entry name" value="PAS"/>
    <property type="match status" value="2"/>
</dbReference>
<gene>
    <name evidence="9" type="ORF">GRX01_07565</name>
</gene>
<dbReference type="Pfam" id="PF08447">
    <property type="entry name" value="PAS_3"/>
    <property type="match status" value="1"/>
</dbReference>
<accession>A0A6B0SX45</accession>
<dbReference type="EC" id="2.7.13.3" evidence="2"/>
<evidence type="ECO:0000259" key="7">
    <source>
        <dbReference type="PROSITE" id="PS50112"/>
    </source>
</evidence>
<dbReference type="InterPro" id="IPR035965">
    <property type="entry name" value="PAS-like_dom_sf"/>
</dbReference>
<sequence>MYGSEELLALLDNAHDKIVVIDADGTYRYANAATERVVGFAPTDLLGTVSFDYVHPEDRERVRSTFGEVTAGEPGASVETEYRHRTADGEYVWLRSRVMNSTDDRLDGYVVSSTDVTDRRQAEAEREEIQSLLREIAANTTEVLWMFDADWSELLFVNDAYEDVWGMSVDDLREDPRVFLDGIHPDDRERVRAAMRELSAGEPVDIEYRVAPDTDFRRWVWVQGRPVFEADEVVRVAGFVRDVTDRRRREQHLRVIGRLLRHNLRNDLNVILGQVELLKHREEVPTDATLASIVETVESLLATADKERTIVETLADTEELVAVDLGAAVRFAAHEVRADHPEATVETSVEDDLHALAVPDLIVAVQELLTNGVSHAATDRPTVSVSTVERGARVGIVVDDEGPPIPEDEYAILAGESEIDRLSHGSGLGLWLVHWMVELSNGEIRFEHGPEGGNRITMLFRRATDAGATAPPRT</sequence>
<dbReference type="InterPro" id="IPR013656">
    <property type="entry name" value="PAS_4"/>
</dbReference>
<feature type="domain" description="PAS" evidence="7">
    <location>
        <begin position="129"/>
        <end position="202"/>
    </location>
</feature>
<dbReference type="RefSeq" id="WP_321167959.1">
    <property type="nucleotide sequence ID" value="NZ_WUUS01000004.1"/>
</dbReference>
<dbReference type="Proteomes" id="UP000437065">
    <property type="component" value="Unassembled WGS sequence"/>
</dbReference>
<dbReference type="SMART" id="SM00387">
    <property type="entry name" value="HATPase_c"/>
    <property type="match status" value="1"/>
</dbReference>
<protein>
    <recommendedName>
        <fullName evidence="2">histidine kinase</fullName>
        <ecNumber evidence="2">2.7.13.3</ecNumber>
    </recommendedName>
</protein>
<keyword evidence="5" id="KW-0418">Kinase</keyword>
<evidence type="ECO:0000259" key="8">
    <source>
        <dbReference type="PROSITE" id="PS50113"/>
    </source>
</evidence>
<dbReference type="SUPFAM" id="SSF55874">
    <property type="entry name" value="ATPase domain of HSP90 chaperone/DNA topoisomerase II/histidine kinase"/>
    <property type="match status" value="1"/>
</dbReference>
<evidence type="ECO:0000259" key="6">
    <source>
        <dbReference type="PROSITE" id="PS50109"/>
    </source>
</evidence>
<evidence type="ECO:0000256" key="1">
    <source>
        <dbReference type="ARBA" id="ARBA00000085"/>
    </source>
</evidence>